<evidence type="ECO:0000256" key="5">
    <source>
        <dbReference type="PROSITE-ProRule" id="PRU01023"/>
    </source>
</evidence>
<feature type="binding site" evidence="5">
    <location>
        <position position="272"/>
    </location>
    <ligand>
        <name>S-adenosyl-L-methionine</name>
        <dbReference type="ChEBI" id="CHEBI:59789"/>
    </ligand>
</feature>
<organism evidence="8 9">
    <name type="scientific">Roseimicrobium gellanilyticum</name>
    <dbReference type="NCBI Taxonomy" id="748857"/>
    <lineage>
        <taxon>Bacteria</taxon>
        <taxon>Pseudomonadati</taxon>
        <taxon>Verrucomicrobiota</taxon>
        <taxon>Verrucomicrobiia</taxon>
        <taxon>Verrucomicrobiales</taxon>
        <taxon>Verrucomicrobiaceae</taxon>
        <taxon>Roseimicrobium</taxon>
    </lineage>
</organism>
<dbReference type="InterPro" id="IPR054728">
    <property type="entry name" value="RsmB-like_ferredoxin"/>
</dbReference>
<evidence type="ECO:0000256" key="6">
    <source>
        <dbReference type="SAM" id="MobiDB-lite"/>
    </source>
</evidence>
<keyword evidence="2 5" id="KW-0808">Transferase</keyword>
<dbReference type="InterPro" id="IPR023267">
    <property type="entry name" value="RCMT"/>
</dbReference>
<dbReference type="GO" id="GO:0001510">
    <property type="term" value="P:RNA methylation"/>
    <property type="evidence" value="ECO:0007669"/>
    <property type="project" value="InterPro"/>
</dbReference>
<dbReference type="PRINTS" id="PR02008">
    <property type="entry name" value="RCMTFAMILY"/>
</dbReference>
<dbReference type="GO" id="GO:0003723">
    <property type="term" value="F:RNA binding"/>
    <property type="evidence" value="ECO:0007669"/>
    <property type="project" value="UniProtKB-UniRule"/>
</dbReference>
<feature type="domain" description="SAM-dependent MTase RsmB/NOP-type" evidence="7">
    <location>
        <begin position="157"/>
        <end position="418"/>
    </location>
</feature>
<evidence type="ECO:0000313" key="8">
    <source>
        <dbReference type="EMBL" id="RBP45073.1"/>
    </source>
</evidence>
<feature type="active site" description="Nucleophile" evidence="5">
    <location>
        <position position="370"/>
    </location>
</feature>
<dbReference type="PROSITE" id="PS51686">
    <property type="entry name" value="SAM_MT_RSMB_NOP"/>
    <property type="match status" value="1"/>
</dbReference>
<evidence type="ECO:0000256" key="2">
    <source>
        <dbReference type="ARBA" id="ARBA00022679"/>
    </source>
</evidence>
<evidence type="ECO:0000259" key="7">
    <source>
        <dbReference type="PROSITE" id="PS51686"/>
    </source>
</evidence>
<accession>A0A366HQ63</accession>
<evidence type="ECO:0000313" key="9">
    <source>
        <dbReference type="Proteomes" id="UP000253426"/>
    </source>
</evidence>
<keyword evidence="4 5" id="KW-0694">RNA-binding</keyword>
<dbReference type="SUPFAM" id="SSF53335">
    <property type="entry name" value="S-adenosyl-L-methionine-dependent methyltransferases"/>
    <property type="match status" value="1"/>
</dbReference>
<dbReference type="Gene3D" id="3.40.50.150">
    <property type="entry name" value="Vaccinia Virus protein VP39"/>
    <property type="match status" value="1"/>
</dbReference>
<dbReference type="AlphaFoldDB" id="A0A366HQ63"/>
<proteinExistence type="inferred from homology"/>
<dbReference type="Proteomes" id="UP000253426">
    <property type="component" value="Unassembled WGS sequence"/>
</dbReference>
<dbReference type="CDD" id="cd02440">
    <property type="entry name" value="AdoMet_MTases"/>
    <property type="match status" value="1"/>
</dbReference>
<dbReference type="GO" id="GO:0008173">
    <property type="term" value="F:RNA methyltransferase activity"/>
    <property type="evidence" value="ECO:0007669"/>
    <property type="project" value="InterPro"/>
</dbReference>
<comment type="similarity">
    <text evidence="5">Belongs to the class I-like SAM-binding methyltransferase superfamily. RsmB/NOP family.</text>
</comment>
<dbReference type="RefSeq" id="WP_245958133.1">
    <property type="nucleotide sequence ID" value="NZ_QNRR01000003.1"/>
</dbReference>
<keyword evidence="1 5" id="KW-0489">Methyltransferase</keyword>
<comment type="caution">
    <text evidence="8">The sequence shown here is derived from an EMBL/GenBank/DDBJ whole genome shotgun (WGS) entry which is preliminary data.</text>
</comment>
<dbReference type="PANTHER" id="PTHR22807">
    <property type="entry name" value="NOP2 YEAST -RELATED NOL1/NOP2/FMU SUN DOMAIN-CONTAINING"/>
    <property type="match status" value="1"/>
</dbReference>
<keyword evidence="3 5" id="KW-0949">S-adenosyl-L-methionine</keyword>
<sequence>MLAQTVPQIPQKLPRLIIDQVIEALADVFLDGYHADKVIERRFRAHPKWGSRDRRLFAESVYDTIRWWRWYWHLAGLPAEEYLQKDALDATRLWQVWSVYWFEKHGSLPGWPECQEINTDKLQRRRARTVPAAIRASFPDWLHDRGADELGEDWPHALAMLNEPAPVFLRANTLKAAAGKVCHALTEEGYESRPVGEELPDALVLTKRQNVFQTQAFKDGLFEVQDAGSQRIAPFLQVAPGMRVVDGCAGAGGKSLHLAALMKNKGRIVALDTVEWKLKELRKRAARAGADTIETKVIEGSQTIKRLRETADRVLLDVPCSGLGVIRRNPDAKWKLHAEELTRLTLLQADILERYSRMTRPGGKLVYATCSIFRSENEDQVRAFLQKHGDEWTLEEEFRLQPGDDGGDGFYAARLARNAEAANHPRQEESAEDGEDAS</sequence>
<evidence type="ECO:0000256" key="1">
    <source>
        <dbReference type="ARBA" id="ARBA00022603"/>
    </source>
</evidence>
<dbReference type="InterPro" id="IPR029063">
    <property type="entry name" value="SAM-dependent_MTases_sf"/>
</dbReference>
<dbReference type="Pfam" id="PF22458">
    <property type="entry name" value="RsmF-B_ferredox"/>
    <property type="match status" value="1"/>
</dbReference>
<dbReference type="InterPro" id="IPR049560">
    <property type="entry name" value="MeTrfase_RsmB-F_NOP2_cat"/>
</dbReference>
<evidence type="ECO:0000256" key="4">
    <source>
        <dbReference type="ARBA" id="ARBA00022884"/>
    </source>
</evidence>
<feature type="binding site" evidence="5">
    <location>
        <position position="317"/>
    </location>
    <ligand>
        <name>S-adenosyl-L-methionine</name>
        <dbReference type="ChEBI" id="CHEBI:59789"/>
    </ligand>
</feature>
<dbReference type="InterPro" id="IPR001678">
    <property type="entry name" value="MeTrfase_RsmB-F_NOP2_dom"/>
</dbReference>
<name>A0A366HQ63_9BACT</name>
<dbReference type="Pfam" id="PF01189">
    <property type="entry name" value="Methyltr_RsmB-F"/>
    <property type="match status" value="1"/>
</dbReference>
<dbReference type="Gene3D" id="3.30.70.1170">
    <property type="entry name" value="Sun protein, domain 3"/>
    <property type="match status" value="1"/>
</dbReference>
<feature type="region of interest" description="Disordered" evidence="6">
    <location>
        <begin position="416"/>
        <end position="438"/>
    </location>
</feature>
<keyword evidence="9" id="KW-1185">Reference proteome</keyword>
<gene>
    <name evidence="8" type="ORF">DES53_10369</name>
</gene>
<evidence type="ECO:0000256" key="3">
    <source>
        <dbReference type="ARBA" id="ARBA00022691"/>
    </source>
</evidence>
<dbReference type="PANTHER" id="PTHR22807:SF53">
    <property type="entry name" value="RIBOSOMAL RNA SMALL SUBUNIT METHYLTRANSFERASE B-RELATED"/>
    <property type="match status" value="1"/>
</dbReference>
<protein>
    <submittedName>
        <fullName evidence="8">16S rRNA (Cytosine967-C5)-methyltransferase</fullName>
    </submittedName>
</protein>
<comment type="caution">
    <text evidence="5">Lacks conserved residue(s) required for the propagation of feature annotation.</text>
</comment>
<reference evidence="8 9" key="1">
    <citation type="submission" date="2018-06" db="EMBL/GenBank/DDBJ databases">
        <title>Genomic Encyclopedia of Type Strains, Phase IV (KMG-IV): sequencing the most valuable type-strain genomes for metagenomic binning, comparative biology and taxonomic classification.</title>
        <authorList>
            <person name="Goeker M."/>
        </authorList>
    </citation>
    <scope>NUCLEOTIDE SEQUENCE [LARGE SCALE GENOMIC DNA]</scope>
    <source>
        <strain evidence="8 9">DSM 25532</strain>
    </source>
</reference>
<dbReference type="EMBL" id="QNRR01000003">
    <property type="protein sequence ID" value="RBP45073.1"/>
    <property type="molecule type" value="Genomic_DNA"/>
</dbReference>